<dbReference type="InterPro" id="IPR029058">
    <property type="entry name" value="AB_hydrolase_fold"/>
</dbReference>
<dbReference type="EMBL" id="BMLK01000011">
    <property type="protein sequence ID" value="GGN52394.1"/>
    <property type="molecule type" value="Genomic_DNA"/>
</dbReference>
<dbReference type="PANTHER" id="PTHR37017:SF11">
    <property type="entry name" value="ESTERASE_LIPASE_THIOESTERASE DOMAIN-CONTAINING PROTEIN"/>
    <property type="match status" value="1"/>
</dbReference>
<proteinExistence type="predicted"/>
<sequence>MGTFVLVHGGGHGGWCYQPVARLLQAQGHLVYTPSLPGMAEHVHQLNADIDLEMHIDDVVNLLFYEDLHDVVLVGHSYGGMVITGVADRVPERVGHRIYLDAAYPSNGESLHEHAYENIEPQRQNIYTENGVELVMRPDPAFAGFFGITEPDLAKWTNERLSPQPWKCFSQKLFFKNEDAMRAIPESHLICSSTIPGRDMDLLRTRAQGRVWDIDTGHDLMLTEPEWVAETLMKVARKQPTN</sequence>
<organism evidence="2 3">
    <name type="scientific">Novosphingobium indicum</name>
    <dbReference type="NCBI Taxonomy" id="462949"/>
    <lineage>
        <taxon>Bacteria</taxon>
        <taxon>Pseudomonadati</taxon>
        <taxon>Pseudomonadota</taxon>
        <taxon>Alphaproteobacteria</taxon>
        <taxon>Sphingomonadales</taxon>
        <taxon>Sphingomonadaceae</taxon>
        <taxon>Novosphingobium</taxon>
    </lineage>
</organism>
<name>A0ABQ2JPF4_9SPHN</name>
<gene>
    <name evidence="2" type="ORF">GCM10011349_25890</name>
</gene>
<dbReference type="SUPFAM" id="SSF53474">
    <property type="entry name" value="alpha/beta-Hydrolases"/>
    <property type="match status" value="1"/>
</dbReference>
<dbReference type="InterPro" id="IPR052897">
    <property type="entry name" value="Sec-Metab_Biosynth_Hydrolase"/>
</dbReference>
<dbReference type="RefSeq" id="WP_188820105.1">
    <property type="nucleotide sequence ID" value="NZ_BMLK01000011.1"/>
</dbReference>
<evidence type="ECO:0000313" key="2">
    <source>
        <dbReference type="EMBL" id="GGN52394.1"/>
    </source>
</evidence>
<reference evidence="3" key="1">
    <citation type="journal article" date="2019" name="Int. J. Syst. Evol. Microbiol.">
        <title>The Global Catalogue of Microorganisms (GCM) 10K type strain sequencing project: providing services to taxonomists for standard genome sequencing and annotation.</title>
        <authorList>
            <consortium name="The Broad Institute Genomics Platform"/>
            <consortium name="The Broad Institute Genome Sequencing Center for Infectious Disease"/>
            <person name="Wu L."/>
            <person name="Ma J."/>
        </authorList>
    </citation>
    <scope>NUCLEOTIDE SEQUENCE [LARGE SCALE GENOMIC DNA]</scope>
    <source>
        <strain evidence="3">CGMCC 1.6784</strain>
    </source>
</reference>
<keyword evidence="3" id="KW-1185">Reference proteome</keyword>
<feature type="domain" description="AB hydrolase-1" evidence="1">
    <location>
        <begin position="4"/>
        <end position="230"/>
    </location>
</feature>
<evidence type="ECO:0000259" key="1">
    <source>
        <dbReference type="Pfam" id="PF12697"/>
    </source>
</evidence>
<dbReference type="Gene3D" id="3.40.50.1820">
    <property type="entry name" value="alpha/beta hydrolase"/>
    <property type="match status" value="1"/>
</dbReference>
<comment type="caution">
    <text evidence="2">The sequence shown here is derived from an EMBL/GenBank/DDBJ whole genome shotgun (WGS) entry which is preliminary data.</text>
</comment>
<accession>A0ABQ2JPF4</accession>
<protein>
    <submittedName>
        <fullName evidence="2">Esterase</fullName>
    </submittedName>
</protein>
<dbReference type="Proteomes" id="UP000605099">
    <property type="component" value="Unassembled WGS sequence"/>
</dbReference>
<dbReference type="PANTHER" id="PTHR37017">
    <property type="entry name" value="AB HYDROLASE-1 DOMAIN-CONTAINING PROTEIN-RELATED"/>
    <property type="match status" value="1"/>
</dbReference>
<evidence type="ECO:0000313" key="3">
    <source>
        <dbReference type="Proteomes" id="UP000605099"/>
    </source>
</evidence>
<dbReference type="Pfam" id="PF12697">
    <property type="entry name" value="Abhydrolase_6"/>
    <property type="match status" value="1"/>
</dbReference>
<dbReference type="InterPro" id="IPR000073">
    <property type="entry name" value="AB_hydrolase_1"/>
</dbReference>